<dbReference type="Pfam" id="PF00535">
    <property type="entry name" value="Glycos_transf_2"/>
    <property type="match status" value="1"/>
</dbReference>
<keyword evidence="2" id="KW-0808">Transferase</keyword>
<reference evidence="3" key="1">
    <citation type="journal article" date="2019" name="Int. J. Syst. Evol. Microbiol.">
        <title>The Global Catalogue of Microorganisms (GCM) 10K type strain sequencing project: providing services to taxonomists for standard genome sequencing and annotation.</title>
        <authorList>
            <consortium name="The Broad Institute Genomics Platform"/>
            <consortium name="The Broad Institute Genome Sequencing Center for Infectious Disease"/>
            <person name="Wu L."/>
            <person name="Ma J."/>
        </authorList>
    </citation>
    <scope>NUCLEOTIDE SEQUENCE [LARGE SCALE GENOMIC DNA]</scope>
    <source>
        <strain evidence="3">CECT 7706</strain>
    </source>
</reference>
<name>A0ABT8C2F8_9BACT</name>
<dbReference type="InterPro" id="IPR001173">
    <property type="entry name" value="Glyco_trans_2-like"/>
</dbReference>
<dbReference type="PANTHER" id="PTHR43685:SF2">
    <property type="entry name" value="GLYCOSYLTRANSFERASE 2-LIKE DOMAIN-CONTAINING PROTEIN"/>
    <property type="match status" value="1"/>
</dbReference>
<evidence type="ECO:0000313" key="2">
    <source>
        <dbReference type="EMBL" id="MDN3686526.1"/>
    </source>
</evidence>
<feature type="domain" description="Glycosyltransferase 2-like" evidence="1">
    <location>
        <begin position="6"/>
        <end position="133"/>
    </location>
</feature>
<dbReference type="CDD" id="cd00761">
    <property type="entry name" value="Glyco_tranf_GTA_type"/>
    <property type="match status" value="1"/>
</dbReference>
<organism evidence="2 3">
    <name type="scientific">Cyclobacterium jeungdonense</name>
    <dbReference type="NCBI Taxonomy" id="708087"/>
    <lineage>
        <taxon>Bacteria</taxon>
        <taxon>Pseudomonadati</taxon>
        <taxon>Bacteroidota</taxon>
        <taxon>Cytophagia</taxon>
        <taxon>Cytophagales</taxon>
        <taxon>Cyclobacteriaceae</taxon>
        <taxon>Cyclobacterium</taxon>
    </lineage>
</organism>
<dbReference type="SUPFAM" id="SSF53448">
    <property type="entry name" value="Nucleotide-diphospho-sugar transferases"/>
    <property type="match status" value="1"/>
</dbReference>
<gene>
    <name evidence="2" type="ORF">QWZ15_01685</name>
</gene>
<dbReference type="Proteomes" id="UP001236663">
    <property type="component" value="Unassembled WGS sequence"/>
</dbReference>
<keyword evidence="3" id="KW-1185">Reference proteome</keyword>
<sequence>MKISFSVIVPVFKRAKTIERCIHSVTNQSYGEWELLLVDDGSQDETIAIIQKCIENDTRIRLLQRPSDRKKGANACRNIGIENASGSYIALLDADDEWKPDRLKKVSEFLSLSMPKAVYSGGLINNGSEEIRKISRRIFPGESPVDFLLSDDSFAQTSTLIVERGLAGSVKFDEDLQRNQDYDFFIRLHLVENWVFFDSFDVVIHWLKGEARNYHFDSNIAFCEKYKNLVQNKDLLYQFYYNYWLIAKKNRSDKAGYFLKEMRKMFFNVGLKNKIRFLFKAAFFRYYKVKKQI</sequence>
<proteinExistence type="predicted"/>
<accession>A0ABT8C2F8</accession>
<dbReference type="InterPro" id="IPR050834">
    <property type="entry name" value="Glycosyltransf_2"/>
</dbReference>
<evidence type="ECO:0000259" key="1">
    <source>
        <dbReference type="Pfam" id="PF00535"/>
    </source>
</evidence>
<keyword evidence="2" id="KW-0328">Glycosyltransferase</keyword>
<dbReference type="PANTHER" id="PTHR43685">
    <property type="entry name" value="GLYCOSYLTRANSFERASE"/>
    <property type="match status" value="1"/>
</dbReference>
<protein>
    <submittedName>
        <fullName evidence="2">Glycosyltransferase family 2 protein</fullName>
        <ecNumber evidence="2">2.4.-.-</ecNumber>
    </submittedName>
</protein>
<evidence type="ECO:0000313" key="3">
    <source>
        <dbReference type="Proteomes" id="UP001236663"/>
    </source>
</evidence>
<dbReference type="InterPro" id="IPR029044">
    <property type="entry name" value="Nucleotide-diphossugar_trans"/>
</dbReference>
<dbReference type="EMBL" id="JAUFQS010000003">
    <property type="protein sequence ID" value="MDN3686526.1"/>
    <property type="molecule type" value="Genomic_DNA"/>
</dbReference>
<dbReference type="RefSeq" id="WP_163384687.1">
    <property type="nucleotide sequence ID" value="NZ_JAUFQS010000003.1"/>
</dbReference>
<dbReference type="EC" id="2.4.-.-" evidence="2"/>
<comment type="caution">
    <text evidence="2">The sequence shown here is derived from an EMBL/GenBank/DDBJ whole genome shotgun (WGS) entry which is preliminary data.</text>
</comment>
<dbReference type="Gene3D" id="3.90.550.10">
    <property type="entry name" value="Spore Coat Polysaccharide Biosynthesis Protein SpsA, Chain A"/>
    <property type="match status" value="1"/>
</dbReference>
<dbReference type="GO" id="GO:0016757">
    <property type="term" value="F:glycosyltransferase activity"/>
    <property type="evidence" value="ECO:0007669"/>
    <property type="project" value="UniProtKB-KW"/>
</dbReference>